<gene>
    <name evidence="2" type="ORF">SAMN04488055_5519</name>
</gene>
<sequence length="372" mass="42308">MFIVIDTNSVNGDLRLKGPAIKKLINKATEQGYKMCFPEVVVAEMEKHFHERIEVALRGLRKSAKTLDELLGVNALDERSVKKWESLREKYPKTIKSTIAKFGGLILKEPTISKKEVMLKAVNRKKPFQDSGKGLQDTLIWASILDLSKRYAERPSIIEPRIIFVTANHTDFCKSVALDLHDDLVEELENINVAPVVVKIVKSLDDASSMLLSHVDDIKYKETMAFLTGESFKNSELIVELEGKIQEKLPFTQLSNDDIGLSDSFEDPTVDMIHEDYVFQNVNVEPLSNGEIAVTINVSLTCLLDVFVTKYDAMHLEEYEGLSIYDHDWNNHYVAGQIERNIWFKASFITDNLRDISSFEIEPDETMNCLES</sequence>
<protein>
    <recommendedName>
        <fullName evidence="1">DUF4935 domain-containing protein</fullName>
    </recommendedName>
</protein>
<dbReference type="Pfam" id="PF16289">
    <property type="entry name" value="PIN_12"/>
    <property type="match status" value="1"/>
</dbReference>
<dbReference type="OrthoDB" id="7010539at2"/>
<dbReference type="AlphaFoldDB" id="A0A1N6KCE2"/>
<evidence type="ECO:0000313" key="2">
    <source>
        <dbReference type="EMBL" id="SIO53996.1"/>
    </source>
</evidence>
<keyword evidence="3" id="KW-1185">Reference proteome</keyword>
<organism evidence="2 3">
    <name type="scientific">Chitinophaga niabensis</name>
    <dbReference type="NCBI Taxonomy" id="536979"/>
    <lineage>
        <taxon>Bacteria</taxon>
        <taxon>Pseudomonadati</taxon>
        <taxon>Bacteroidota</taxon>
        <taxon>Chitinophagia</taxon>
        <taxon>Chitinophagales</taxon>
        <taxon>Chitinophagaceae</taxon>
        <taxon>Chitinophaga</taxon>
    </lineage>
</organism>
<evidence type="ECO:0000259" key="1">
    <source>
        <dbReference type="Pfam" id="PF16289"/>
    </source>
</evidence>
<dbReference type="STRING" id="536979.SAMN04488055_5519"/>
<proteinExistence type="predicted"/>
<feature type="domain" description="DUF4935" evidence="1">
    <location>
        <begin position="3"/>
        <end position="172"/>
    </location>
</feature>
<accession>A0A1N6KCE2</accession>
<dbReference type="EMBL" id="FSRA01000002">
    <property type="protein sequence ID" value="SIO53996.1"/>
    <property type="molecule type" value="Genomic_DNA"/>
</dbReference>
<evidence type="ECO:0000313" key="3">
    <source>
        <dbReference type="Proteomes" id="UP000185003"/>
    </source>
</evidence>
<reference evidence="2 3" key="1">
    <citation type="submission" date="2016-11" db="EMBL/GenBank/DDBJ databases">
        <authorList>
            <person name="Jaros S."/>
            <person name="Januszkiewicz K."/>
            <person name="Wedrychowicz H."/>
        </authorList>
    </citation>
    <scope>NUCLEOTIDE SEQUENCE [LARGE SCALE GENOMIC DNA]</scope>
    <source>
        <strain evidence="2 3">DSM 24787</strain>
    </source>
</reference>
<dbReference type="RefSeq" id="WP_074242742.1">
    <property type="nucleotide sequence ID" value="NZ_FSRA01000002.1"/>
</dbReference>
<dbReference type="InterPro" id="IPR032557">
    <property type="entry name" value="DUF4935"/>
</dbReference>
<name>A0A1N6KCE2_9BACT</name>
<dbReference type="Proteomes" id="UP000185003">
    <property type="component" value="Unassembled WGS sequence"/>
</dbReference>